<protein>
    <recommendedName>
        <fullName evidence="1">CxC7-like cysteine cluster associated with KDZ transposases domain-containing protein</fullName>
    </recommendedName>
</protein>
<gene>
    <name evidence="2" type="ORF">QQF64_018300</name>
</gene>
<name>A0ABR3LC57_9TELE</name>
<proteinExistence type="predicted"/>
<dbReference type="InterPro" id="IPR041300">
    <property type="entry name" value="CxC7"/>
</dbReference>
<dbReference type="Pfam" id="PF18866">
    <property type="entry name" value="CxC7"/>
    <property type="match status" value="1"/>
</dbReference>
<reference evidence="2 3" key="1">
    <citation type="submission" date="2023-09" db="EMBL/GenBank/DDBJ databases">
        <authorList>
            <person name="Wang M."/>
        </authorList>
    </citation>
    <scope>NUCLEOTIDE SEQUENCE [LARGE SCALE GENOMIC DNA]</scope>
    <source>
        <strain evidence="2">GT-2023</strain>
        <tissue evidence="2">Liver</tissue>
    </source>
</reference>
<keyword evidence="3" id="KW-1185">Reference proteome</keyword>
<dbReference type="EMBL" id="JAYMGO010000022">
    <property type="protein sequence ID" value="KAL1250504.1"/>
    <property type="molecule type" value="Genomic_DNA"/>
</dbReference>
<evidence type="ECO:0000259" key="1">
    <source>
        <dbReference type="Pfam" id="PF18866"/>
    </source>
</evidence>
<sequence>MELGYICKMPPEILRLILMDVVKEDGDAAFSRLSLTCWLFHDVVCKASFRKEAHFAWLDSVVNWSAYSSDYKEMYRRPYTLTNCLWCGDLFKDFPRPAIGDGRKGILRGFYSVKEFEGYCSADCFMCDGNRYSPKDI</sequence>
<dbReference type="Proteomes" id="UP001558613">
    <property type="component" value="Unassembled WGS sequence"/>
</dbReference>
<feature type="domain" description="CxC7-like cysteine cluster associated with KDZ transposases" evidence="1">
    <location>
        <begin position="63"/>
        <end position="125"/>
    </location>
</feature>
<organism evidence="2 3">
    <name type="scientific">Cirrhinus molitorella</name>
    <name type="common">mud carp</name>
    <dbReference type="NCBI Taxonomy" id="172907"/>
    <lineage>
        <taxon>Eukaryota</taxon>
        <taxon>Metazoa</taxon>
        <taxon>Chordata</taxon>
        <taxon>Craniata</taxon>
        <taxon>Vertebrata</taxon>
        <taxon>Euteleostomi</taxon>
        <taxon>Actinopterygii</taxon>
        <taxon>Neopterygii</taxon>
        <taxon>Teleostei</taxon>
        <taxon>Ostariophysi</taxon>
        <taxon>Cypriniformes</taxon>
        <taxon>Cyprinidae</taxon>
        <taxon>Labeoninae</taxon>
        <taxon>Labeonini</taxon>
        <taxon>Cirrhinus</taxon>
    </lineage>
</organism>
<accession>A0ABR3LC57</accession>
<evidence type="ECO:0000313" key="3">
    <source>
        <dbReference type="Proteomes" id="UP001558613"/>
    </source>
</evidence>
<comment type="caution">
    <text evidence="2">The sequence shown here is derived from an EMBL/GenBank/DDBJ whole genome shotgun (WGS) entry which is preliminary data.</text>
</comment>
<evidence type="ECO:0000313" key="2">
    <source>
        <dbReference type="EMBL" id="KAL1250504.1"/>
    </source>
</evidence>